<proteinExistence type="predicted"/>
<feature type="compositionally biased region" description="Polar residues" evidence="1">
    <location>
        <begin position="1"/>
        <end position="17"/>
    </location>
</feature>
<name>A0A9X1VIK5_9BACT</name>
<gene>
    <name evidence="2" type="ORF">MON38_18955</name>
</gene>
<keyword evidence="3" id="KW-1185">Reference proteome</keyword>
<evidence type="ECO:0000313" key="3">
    <source>
        <dbReference type="Proteomes" id="UP001139193"/>
    </source>
</evidence>
<dbReference type="RefSeq" id="WP_241937733.1">
    <property type="nucleotide sequence ID" value="NZ_JALBGC010000005.1"/>
</dbReference>
<organism evidence="2 3">
    <name type="scientific">Hymenobacter cyanobacteriorum</name>
    <dbReference type="NCBI Taxonomy" id="2926463"/>
    <lineage>
        <taxon>Bacteria</taxon>
        <taxon>Pseudomonadati</taxon>
        <taxon>Bacteroidota</taxon>
        <taxon>Cytophagia</taxon>
        <taxon>Cytophagales</taxon>
        <taxon>Hymenobacteraceae</taxon>
        <taxon>Hymenobacter</taxon>
    </lineage>
</organism>
<dbReference type="AlphaFoldDB" id="A0A9X1VIK5"/>
<sequence length="51" mass="5551">MMKALTNSTPCKPSKTSPTKHEVWPRFWGCPRLIILGGGSPKDAPDAKQDA</sequence>
<dbReference type="EMBL" id="JALBGC010000005">
    <property type="protein sequence ID" value="MCI1189507.1"/>
    <property type="molecule type" value="Genomic_DNA"/>
</dbReference>
<protein>
    <submittedName>
        <fullName evidence="2">Uncharacterized protein</fullName>
    </submittedName>
</protein>
<comment type="caution">
    <text evidence="2">The sequence shown here is derived from an EMBL/GenBank/DDBJ whole genome shotgun (WGS) entry which is preliminary data.</text>
</comment>
<dbReference type="Proteomes" id="UP001139193">
    <property type="component" value="Unassembled WGS sequence"/>
</dbReference>
<reference evidence="2" key="1">
    <citation type="submission" date="2022-03" db="EMBL/GenBank/DDBJ databases">
        <title>Bacterial whole genome sequence for Hymenobacter sp. DH14.</title>
        <authorList>
            <person name="Le V."/>
        </authorList>
    </citation>
    <scope>NUCLEOTIDE SEQUENCE</scope>
    <source>
        <strain evidence="2">DH14</strain>
    </source>
</reference>
<evidence type="ECO:0000313" key="2">
    <source>
        <dbReference type="EMBL" id="MCI1189507.1"/>
    </source>
</evidence>
<accession>A0A9X1VIK5</accession>
<evidence type="ECO:0000256" key="1">
    <source>
        <dbReference type="SAM" id="MobiDB-lite"/>
    </source>
</evidence>
<feature type="region of interest" description="Disordered" evidence="1">
    <location>
        <begin position="1"/>
        <end position="22"/>
    </location>
</feature>